<keyword evidence="6 8" id="KW-0326">Glycosidase</keyword>
<protein>
    <recommendedName>
        <fullName evidence="9">Endoglucanase</fullName>
        <ecNumber evidence="9">3.2.1.4</ecNumber>
    </recommendedName>
</protein>
<evidence type="ECO:0000313" key="12">
    <source>
        <dbReference type="Proteomes" id="UP001152523"/>
    </source>
</evidence>
<dbReference type="EMBL" id="CAMAPF010000921">
    <property type="protein sequence ID" value="CAH9121639.1"/>
    <property type="molecule type" value="Genomic_DNA"/>
</dbReference>
<evidence type="ECO:0000256" key="8">
    <source>
        <dbReference type="PROSITE-ProRule" id="PRU10059"/>
    </source>
</evidence>
<feature type="active site" evidence="8">
    <location>
        <position position="414"/>
    </location>
</feature>
<feature type="signal peptide" evidence="9">
    <location>
        <begin position="1"/>
        <end position="27"/>
    </location>
</feature>
<dbReference type="AlphaFoldDB" id="A0AAV0ECE9"/>
<keyword evidence="5 8" id="KW-0119">Carbohydrate metabolism</keyword>
<feature type="domain" description="Glycoside hydrolase family 9" evidence="10">
    <location>
        <begin position="32"/>
        <end position="487"/>
    </location>
</feature>
<dbReference type="InterPro" id="IPR008928">
    <property type="entry name" value="6-hairpin_glycosidase_sf"/>
</dbReference>
<comment type="caution">
    <text evidence="11">The sequence shown here is derived from an EMBL/GenBank/DDBJ whole genome shotgun (WGS) entry which is preliminary data.</text>
</comment>
<evidence type="ECO:0000259" key="10">
    <source>
        <dbReference type="Pfam" id="PF00759"/>
    </source>
</evidence>
<comment type="catalytic activity">
    <reaction evidence="1 9">
        <text>Endohydrolysis of (1-&gt;4)-beta-D-glucosidic linkages in cellulose, lichenin and cereal beta-D-glucans.</text>
        <dbReference type="EC" id="3.2.1.4"/>
    </reaction>
</comment>
<keyword evidence="4 9" id="KW-0136">Cellulose degradation</keyword>
<comment type="similarity">
    <text evidence="2 8 9">Belongs to the glycosyl hydrolase 9 (cellulase E) family.</text>
</comment>
<dbReference type="InterPro" id="IPR012341">
    <property type="entry name" value="6hp_glycosidase-like_sf"/>
</dbReference>
<gene>
    <name evidence="11" type="ORF">CEPIT_LOCUS23853</name>
</gene>
<dbReference type="PANTHER" id="PTHR22298">
    <property type="entry name" value="ENDO-1,4-BETA-GLUCANASE"/>
    <property type="match status" value="1"/>
</dbReference>
<dbReference type="GO" id="GO:0008810">
    <property type="term" value="F:cellulase activity"/>
    <property type="evidence" value="ECO:0007669"/>
    <property type="project" value="UniProtKB-EC"/>
</dbReference>
<keyword evidence="7 8" id="KW-0624">Polysaccharide degradation</keyword>
<keyword evidence="12" id="KW-1185">Reference proteome</keyword>
<dbReference type="PROSITE" id="PS00592">
    <property type="entry name" value="GH9_2"/>
    <property type="match status" value="1"/>
</dbReference>
<evidence type="ECO:0000256" key="1">
    <source>
        <dbReference type="ARBA" id="ARBA00000966"/>
    </source>
</evidence>
<dbReference type="InterPro" id="IPR001701">
    <property type="entry name" value="Glyco_hydro_9"/>
</dbReference>
<dbReference type="EC" id="3.2.1.4" evidence="9"/>
<evidence type="ECO:0000256" key="2">
    <source>
        <dbReference type="ARBA" id="ARBA00007072"/>
    </source>
</evidence>
<dbReference type="Gene3D" id="1.50.10.10">
    <property type="match status" value="1"/>
</dbReference>
<proteinExistence type="inferred from homology"/>
<reference evidence="11" key="1">
    <citation type="submission" date="2022-07" db="EMBL/GenBank/DDBJ databases">
        <authorList>
            <person name="Macas J."/>
            <person name="Novak P."/>
            <person name="Neumann P."/>
        </authorList>
    </citation>
    <scope>NUCLEOTIDE SEQUENCE</scope>
</reference>
<evidence type="ECO:0000313" key="11">
    <source>
        <dbReference type="EMBL" id="CAH9121639.1"/>
    </source>
</evidence>
<evidence type="ECO:0000256" key="9">
    <source>
        <dbReference type="RuleBase" id="RU361166"/>
    </source>
</evidence>
<keyword evidence="3 8" id="KW-0378">Hydrolase</keyword>
<keyword evidence="9" id="KW-0732">Signal</keyword>
<organism evidence="11 12">
    <name type="scientific">Cuscuta epithymum</name>
    <dbReference type="NCBI Taxonomy" id="186058"/>
    <lineage>
        <taxon>Eukaryota</taxon>
        <taxon>Viridiplantae</taxon>
        <taxon>Streptophyta</taxon>
        <taxon>Embryophyta</taxon>
        <taxon>Tracheophyta</taxon>
        <taxon>Spermatophyta</taxon>
        <taxon>Magnoliopsida</taxon>
        <taxon>eudicotyledons</taxon>
        <taxon>Gunneridae</taxon>
        <taxon>Pentapetalae</taxon>
        <taxon>asterids</taxon>
        <taxon>lamiids</taxon>
        <taxon>Solanales</taxon>
        <taxon>Convolvulaceae</taxon>
        <taxon>Cuscuteae</taxon>
        <taxon>Cuscuta</taxon>
        <taxon>Cuscuta subgen. Cuscuta</taxon>
    </lineage>
</organism>
<dbReference type="SUPFAM" id="SSF48208">
    <property type="entry name" value="Six-hairpin glycosidases"/>
    <property type="match status" value="1"/>
</dbReference>
<sequence length="494" mass="54007">MGRDGKTISRSFIGLLSLLGLLTIVMASDHNYGDALSKSILFFEGQRSGKLPANQRVSWRKDSALQDGSDWKVDLAGGYYDAGDNVKYTFPMAFTTTLLAWSVVEYGGDMGNEELTHALEAVRWSTDFLLKATNQENVVFGLVGEPVADHNCWERPEDMDTPRTAFAVTDKAPGSEVSAEIAAALAAASMAFKDSDPNYSNGLLQRAFKVFDFADKFRGSYNDSIGKWVCPFYCDFGGYQDDLIWAAAWLHKATNTEWYWDYVKQNINNIWMGATAFSWDNKQAGINVLASQYILNGGGGKDFTPFIPNADALICNVLPESPSKTETFTPGGLIFKENAVCNIQRSAALSFLFVTYGRYLESAKRTVDCGKGVFGTPARLTEFARSQVDYILGDNPMGVSYMVGYGEKYPQKIHHRGSSIPSIDDHPGPIGCKDGTPYFQSPNPNPNLHVGAVVGGPDGNDKFADDRADSTHLEPATYVNAPLVGILAHLKAVS</sequence>
<dbReference type="Proteomes" id="UP001152523">
    <property type="component" value="Unassembled WGS sequence"/>
</dbReference>
<accession>A0AAV0ECE9</accession>
<evidence type="ECO:0000256" key="5">
    <source>
        <dbReference type="ARBA" id="ARBA00023277"/>
    </source>
</evidence>
<dbReference type="FunFam" id="1.50.10.10:FF:000020">
    <property type="entry name" value="Endoglucanase"/>
    <property type="match status" value="1"/>
</dbReference>
<evidence type="ECO:0000256" key="7">
    <source>
        <dbReference type="ARBA" id="ARBA00023326"/>
    </source>
</evidence>
<dbReference type="InterPro" id="IPR018221">
    <property type="entry name" value="Glyco_hydro_9_His_AS"/>
</dbReference>
<evidence type="ECO:0000256" key="6">
    <source>
        <dbReference type="ARBA" id="ARBA00023295"/>
    </source>
</evidence>
<evidence type="ECO:0000256" key="4">
    <source>
        <dbReference type="ARBA" id="ARBA00023001"/>
    </source>
</evidence>
<name>A0AAV0ECE9_9ASTE</name>
<dbReference type="GO" id="GO:0030245">
    <property type="term" value="P:cellulose catabolic process"/>
    <property type="evidence" value="ECO:0007669"/>
    <property type="project" value="UniProtKB-KW"/>
</dbReference>
<feature type="chain" id="PRO_5043092531" description="Endoglucanase" evidence="9">
    <location>
        <begin position="28"/>
        <end position="494"/>
    </location>
</feature>
<dbReference type="Pfam" id="PF00759">
    <property type="entry name" value="Glyco_hydro_9"/>
    <property type="match status" value="1"/>
</dbReference>
<evidence type="ECO:0000256" key="3">
    <source>
        <dbReference type="ARBA" id="ARBA00022801"/>
    </source>
</evidence>